<feature type="compositionally biased region" description="Acidic residues" evidence="1">
    <location>
        <begin position="117"/>
        <end position="145"/>
    </location>
</feature>
<evidence type="ECO:0000313" key="2">
    <source>
        <dbReference type="EMBL" id="RFN47321.1"/>
    </source>
</evidence>
<dbReference type="Proteomes" id="UP000265631">
    <property type="component" value="Unassembled WGS sequence"/>
</dbReference>
<feature type="region of interest" description="Disordered" evidence="1">
    <location>
        <begin position="106"/>
        <end position="157"/>
    </location>
</feature>
<evidence type="ECO:0000313" key="3">
    <source>
        <dbReference type="Proteomes" id="UP000265631"/>
    </source>
</evidence>
<proteinExistence type="predicted"/>
<feature type="compositionally biased region" description="Polar residues" evidence="1">
    <location>
        <begin position="148"/>
        <end position="157"/>
    </location>
</feature>
<sequence>MDKDSDFIPETTITASNGEQVPVMLFPMPLPESRIVPPWEFFPEAVPEPEPEPAPETTFADEFRPHCCRICGEEMSPTSLARHLGIWTGGRVGSWVLCPAAPNLLEGAGVGWVPNPAEEEAGTEEDDDEDDVEEEDEEEDEEGGDEGAQSSIYWDFF</sequence>
<accession>A0A395MHK6</accession>
<gene>
    <name evidence="2" type="ORF">FIE12Z_8454</name>
</gene>
<dbReference type="EMBL" id="PXXK01000261">
    <property type="protein sequence ID" value="RFN47321.1"/>
    <property type="molecule type" value="Genomic_DNA"/>
</dbReference>
<organism evidence="2 3">
    <name type="scientific">Fusarium flagelliforme</name>
    <dbReference type="NCBI Taxonomy" id="2675880"/>
    <lineage>
        <taxon>Eukaryota</taxon>
        <taxon>Fungi</taxon>
        <taxon>Dikarya</taxon>
        <taxon>Ascomycota</taxon>
        <taxon>Pezizomycotina</taxon>
        <taxon>Sordariomycetes</taxon>
        <taxon>Hypocreomycetidae</taxon>
        <taxon>Hypocreales</taxon>
        <taxon>Nectriaceae</taxon>
        <taxon>Fusarium</taxon>
        <taxon>Fusarium incarnatum-equiseti species complex</taxon>
    </lineage>
</organism>
<dbReference type="AlphaFoldDB" id="A0A395MHK6"/>
<protein>
    <submittedName>
        <fullName evidence="2">Uncharacterized protein</fullName>
    </submittedName>
</protein>
<comment type="caution">
    <text evidence="2">The sequence shown here is derived from an EMBL/GenBank/DDBJ whole genome shotgun (WGS) entry which is preliminary data.</text>
</comment>
<name>A0A395MHK6_9HYPO</name>
<evidence type="ECO:0000256" key="1">
    <source>
        <dbReference type="SAM" id="MobiDB-lite"/>
    </source>
</evidence>
<keyword evidence="3" id="KW-1185">Reference proteome</keyword>
<reference evidence="2 3" key="1">
    <citation type="journal article" date="2018" name="PLoS Pathog.">
        <title>Evolution of structural diversity of trichothecenes, a family of toxins produced by plant pathogenic and entomopathogenic fungi.</title>
        <authorList>
            <person name="Proctor R.H."/>
            <person name="McCormick S.P."/>
            <person name="Kim H.S."/>
            <person name="Cardoza R.E."/>
            <person name="Stanley A.M."/>
            <person name="Lindo L."/>
            <person name="Kelly A."/>
            <person name="Brown D.W."/>
            <person name="Lee T."/>
            <person name="Vaughan M.M."/>
            <person name="Alexander N.J."/>
            <person name="Busman M."/>
            <person name="Gutierrez S."/>
        </authorList>
    </citation>
    <scope>NUCLEOTIDE SEQUENCE [LARGE SCALE GENOMIC DNA]</scope>
    <source>
        <strain evidence="2 3">NRRL 13405</strain>
    </source>
</reference>